<name>A0AAE3A5L2_9FIRM</name>
<dbReference type="Gene3D" id="2.30.110.50">
    <property type="match status" value="1"/>
</dbReference>
<accession>A0AAE3A5L2</accession>
<dbReference type="Gene3D" id="3.55.50.10">
    <property type="entry name" value="Baseplate protein-like domains"/>
    <property type="match status" value="1"/>
</dbReference>
<gene>
    <name evidence="1" type="ORF">LKD75_14730</name>
</gene>
<protein>
    <submittedName>
        <fullName evidence="1">Phage late control D family protein</fullName>
    </submittedName>
</protein>
<keyword evidence="2" id="KW-1185">Reference proteome</keyword>
<dbReference type="AlphaFoldDB" id="A0AAE3A5L2"/>
<dbReference type="EMBL" id="JAJEPV010000045">
    <property type="protein sequence ID" value="MCC2120828.1"/>
    <property type="molecule type" value="Genomic_DNA"/>
</dbReference>
<organism evidence="1 2">
    <name type="scientific">Waltera acetigignens</name>
    <dbReference type="NCBI Taxonomy" id="2981769"/>
    <lineage>
        <taxon>Bacteria</taxon>
        <taxon>Bacillati</taxon>
        <taxon>Bacillota</taxon>
        <taxon>Clostridia</taxon>
        <taxon>Lachnospirales</taxon>
        <taxon>Lachnospiraceae</taxon>
        <taxon>Waltera</taxon>
    </lineage>
</organism>
<evidence type="ECO:0000313" key="1">
    <source>
        <dbReference type="EMBL" id="MCC2120828.1"/>
    </source>
</evidence>
<dbReference type="SUPFAM" id="SSF69279">
    <property type="entry name" value="Phage tail proteins"/>
    <property type="match status" value="1"/>
</dbReference>
<reference evidence="1 2" key="1">
    <citation type="submission" date="2021-10" db="EMBL/GenBank/DDBJ databases">
        <title>Anaerobic single-cell dispensing facilitates the cultivation of human gut bacteria.</title>
        <authorList>
            <person name="Afrizal A."/>
        </authorList>
    </citation>
    <scope>NUCLEOTIDE SEQUENCE [LARGE SCALE GENOMIC DNA]</scope>
    <source>
        <strain evidence="1 2">CLA-AA-H273</strain>
    </source>
</reference>
<proteinExistence type="predicted"/>
<evidence type="ECO:0000313" key="2">
    <source>
        <dbReference type="Proteomes" id="UP001197795"/>
    </source>
</evidence>
<dbReference type="RefSeq" id="WP_227733765.1">
    <property type="nucleotide sequence ID" value="NZ_JAJEPV010000045.1"/>
</dbReference>
<comment type="caution">
    <text evidence="1">The sequence shown here is derived from an EMBL/GenBank/DDBJ whole genome shotgun (WGS) entry which is preliminary data.</text>
</comment>
<sequence>MYSLHDIEVNGLDLAEVLECEIESRAGEHSTLVILARVTEEEFVFEISDCQDLEVLLREGEGRKILFSGILTDIQITESGQVKTVRIEGKSRSWLMDREKHSRSFQNAKMTFQELAQEILANYKDADLIYAAAGKAVGSLIVQYEETDWEFLQRVLSREGIMITPDCRQPGLKLYAGVPELMESAFPCHILDMEKDMDGYYELKANGREVHASDFTRYTVVSEQLMGIFDPVRIQGNPFVVCACRYSFEDQEMQGTYKLRSAKGLTRPVIYPMHLIGVALNGNVVNVSGTKVQVAMAIDGNSRKRALYWFPYSTLSASSDGSGWYCMPEVGDDVRIYFPSKAESEAIALSAVSNYDAPQSGEDRMSDPDNRYLRTKSGQELALAPGYIKLSCGKAASAVTIQTDGKVKIQSQSMVKAMAQEEIAIHAEEQVTLHVSEQFIMHSLSGGQIVSSKGNVIMQGTEVIVD</sequence>
<dbReference type="Pfam" id="PF05954">
    <property type="entry name" value="Phage_GPD"/>
    <property type="match status" value="1"/>
</dbReference>
<dbReference type="Proteomes" id="UP001197795">
    <property type="component" value="Unassembled WGS sequence"/>
</dbReference>